<organism evidence="1">
    <name type="scientific">Picea sitchensis</name>
    <name type="common">Sitka spruce</name>
    <name type="synonym">Pinus sitchensis</name>
    <dbReference type="NCBI Taxonomy" id="3332"/>
    <lineage>
        <taxon>Eukaryota</taxon>
        <taxon>Viridiplantae</taxon>
        <taxon>Streptophyta</taxon>
        <taxon>Embryophyta</taxon>
        <taxon>Tracheophyta</taxon>
        <taxon>Spermatophyta</taxon>
        <taxon>Pinopsida</taxon>
        <taxon>Pinidae</taxon>
        <taxon>Conifers I</taxon>
        <taxon>Pinales</taxon>
        <taxon>Pinaceae</taxon>
        <taxon>Picea</taxon>
    </lineage>
</organism>
<gene>
    <name evidence="1" type="primary">orf06849</name>
    <name evidence="1" type="ORF">Q903MT_gene6795</name>
</gene>
<geneLocation type="mitochondrion" evidence="1"/>
<dbReference type="AlphaFoldDB" id="A0A6B9XTD5"/>
<accession>A0A6B9XTD5</accession>
<sequence>MIVYVFCYSFNILRQHGIQIHPLHNIPLADPAVSFEPANCFVAFSPVPTFCTFLCFLALEPASLHSDPNPVPSV</sequence>
<dbReference type="EMBL" id="MK697705">
    <property type="protein sequence ID" value="QHR92747.1"/>
    <property type="molecule type" value="Genomic_DNA"/>
</dbReference>
<keyword evidence="1" id="KW-0496">Mitochondrion</keyword>
<name>A0A6B9XTD5_PICSI</name>
<reference evidence="1" key="1">
    <citation type="submission" date="2019-03" db="EMBL/GenBank/DDBJ databases">
        <title>Largest Complete Mitochondrial Genome of a Gymnosperm, Sitka Spruce (Picea sitchensis), Indicates Complex Physical Structure.</title>
        <authorList>
            <person name="Jackman S.D."/>
            <person name="Coombe L."/>
            <person name="Warren R."/>
            <person name="Kirk H."/>
            <person name="Trinh E."/>
            <person name="McLeod T."/>
            <person name="Pleasance S."/>
            <person name="Pandoh P."/>
            <person name="Zhao Y."/>
            <person name="Coope R."/>
            <person name="Bousquet J."/>
            <person name="Bohlmann J.C."/>
            <person name="Jones S.J.M."/>
            <person name="Birol I."/>
        </authorList>
    </citation>
    <scope>NUCLEOTIDE SEQUENCE</scope>
    <source>
        <strain evidence="1">Q903</strain>
    </source>
</reference>
<evidence type="ECO:0000313" key="1">
    <source>
        <dbReference type="EMBL" id="QHR92747.1"/>
    </source>
</evidence>
<protein>
    <submittedName>
        <fullName evidence="1">Uncharacterized protein</fullName>
    </submittedName>
</protein>
<proteinExistence type="predicted"/>